<dbReference type="PANTHER" id="PTHR13582">
    <property type="entry name" value="M-PHASE PHOSPHOPROTEIN 6"/>
    <property type="match status" value="1"/>
</dbReference>
<dbReference type="AlphaFoldDB" id="A0A8K0C5N2"/>
<accession>A0A8K0C5N2</accession>
<gene>
    <name evidence="2" type="ORF">ILUMI_24818</name>
</gene>
<feature type="compositionally biased region" description="Basic residues" evidence="1">
    <location>
        <begin position="124"/>
        <end position="142"/>
    </location>
</feature>
<evidence type="ECO:0000256" key="1">
    <source>
        <dbReference type="SAM" id="MobiDB-lite"/>
    </source>
</evidence>
<keyword evidence="3" id="KW-1185">Reference proteome</keyword>
<feature type="region of interest" description="Disordered" evidence="1">
    <location>
        <begin position="121"/>
        <end position="142"/>
    </location>
</feature>
<sequence>MEERKHAKLSKGLLDMKFMKKTKERVEKEEDDAEGQAMYSSEITEEMKQSGNINFSQVSIVGCKDLIEGRLSFKGMNPEIEKLMNDEYAKKLDEAEKRKEKDVTDTEMAKGYSTLVDTMDKKFQNKKQRNTNKKKFLKPADY</sequence>
<evidence type="ECO:0000313" key="3">
    <source>
        <dbReference type="Proteomes" id="UP000801492"/>
    </source>
</evidence>
<name>A0A8K0C5N2_IGNLU</name>
<organism evidence="2 3">
    <name type="scientific">Ignelater luminosus</name>
    <name type="common">Cucubano</name>
    <name type="synonym">Pyrophorus luminosus</name>
    <dbReference type="NCBI Taxonomy" id="2038154"/>
    <lineage>
        <taxon>Eukaryota</taxon>
        <taxon>Metazoa</taxon>
        <taxon>Ecdysozoa</taxon>
        <taxon>Arthropoda</taxon>
        <taxon>Hexapoda</taxon>
        <taxon>Insecta</taxon>
        <taxon>Pterygota</taxon>
        <taxon>Neoptera</taxon>
        <taxon>Endopterygota</taxon>
        <taxon>Coleoptera</taxon>
        <taxon>Polyphaga</taxon>
        <taxon>Elateriformia</taxon>
        <taxon>Elateroidea</taxon>
        <taxon>Elateridae</taxon>
        <taxon>Agrypninae</taxon>
        <taxon>Pyrophorini</taxon>
        <taxon>Ignelater</taxon>
    </lineage>
</organism>
<dbReference type="Pfam" id="PF10175">
    <property type="entry name" value="MPP6"/>
    <property type="match status" value="1"/>
</dbReference>
<protein>
    <recommendedName>
        <fullName evidence="4">M-phase phosphoprotein 6</fullName>
    </recommendedName>
</protein>
<dbReference type="GO" id="GO:0000460">
    <property type="term" value="P:maturation of 5.8S rRNA"/>
    <property type="evidence" value="ECO:0007669"/>
    <property type="project" value="TreeGrafter"/>
</dbReference>
<proteinExistence type="predicted"/>
<dbReference type="InterPro" id="IPR019324">
    <property type="entry name" value="MPP6"/>
</dbReference>
<reference evidence="2" key="1">
    <citation type="submission" date="2019-08" db="EMBL/GenBank/DDBJ databases">
        <title>The genome of the North American firefly Photinus pyralis.</title>
        <authorList>
            <consortium name="Photinus pyralis genome working group"/>
            <person name="Fallon T.R."/>
            <person name="Sander Lower S.E."/>
            <person name="Weng J.-K."/>
        </authorList>
    </citation>
    <scope>NUCLEOTIDE SEQUENCE</scope>
    <source>
        <strain evidence="2">TRF0915ILg1</strain>
        <tissue evidence="2">Whole body</tissue>
    </source>
</reference>
<dbReference type="EMBL" id="VTPC01090748">
    <property type="protein sequence ID" value="KAF2881375.1"/>
    <property type="molecule type" value="Genomic_DNA"/>
</dbReference>
<evidence type="ECO:0008006" key="4">
    <source>
        <dbReference type="Google" id="ProtNLM"/>
    </source>
</evidence>
<dbReference type="OrthoDB" id="20403at2759"/>
<comment type="caution">
    <text evidence="2">The sequence shown here is derived from an EMBL/GenBank/DDBJ whole genome shotgun (WGS) entry which is preliminary data.</text>
</comment>
<evidence type="ECO:0000313" key="2">
    <source>
        <dbReference type="EMBL" id="KAF2881375.1"/>
    </source>
</evidence>
<dbReference type="Proteomes" id="UP000801492">
    <property type="component" value="Unassembled WGS sequence"/>
</dbReference>
<dbReference type="PANTHER" id="PTHR13582:SF0">
    <property type="entry name" value="M-PHASE PHOSPHOPROTEIN 6"/>
    <property type="match status" value="1"/>
</dbReference>